<keyword evidence="2" id="KW-1185">Reference proteome</keyword>
<dbReference type="Proteomes" id="UP001500420">
    <property type="component" value="Unassembled WGS sequence"/>
</dbReference>
<dbReference type="EMBL" id="BAAADV010000008">
    <property type="protein sequence ID" value="GAA0683027.1"/>
    <property type="molecule type" value="Genomic_DNA"/>
</dbReference>
<reference evidence="1 2" key="1">
    <citation type="journal article" date="2019" name="Int. J. Syst. Evol. Microbiol.">
        <title>The Global Catalogue of Microorganisms (GCM) 10K type strain sequencing project: providing services to taxonomists for standard genome sequencing and annotation.</title>
        <authorList>
            <consortium name="The Broad Institute Genomics Platform"/>
            <consortium name="The Broad Institute Genome Sequencing Center for Infectious Disease"/>
            <person name="Wu L."/>
            <person name="Ma J."/>
        </authorList>
    </citation>
    <scope>NUCLEOTIDE SEQUENCE [LARGE SCALE GENOMIC DNA]</scope>
    <source>
        <strain evidence="1 2">JCM 16328</strain>
    </source>
</reference>
<gene>
    <name evidence="1" type="ORF">GCM10009020_35520</name>
</gene>
<comment type="caution">
    <text evidence="1">The sequence shown here is derived from an EMBL/GenBank/DDBJ whole genome shotgun (WGS) entry which is preliminary data.</text>
</comment>
<evidence type="ECO:0000313" key="1">
    <source>
        <dbReference type="EMBL" id="GAA0683027.1"/>
    </source>
</evidence>
<dbReference type="AlphaFoldDB" id="A0AAV3TDU0"/>
<evidence type="ECO:0008006" key="3">
    <source>
        <dbReference type="Google" id="ProtNLM"/>
    </source>
</evidence>
<organism evidence="1 2">
    <name type="scientific">Natronoarchaeum mannanilyticum</name>
    <dbReference type="NCBI Taxonomy" id="926360"/>
    <lineage>
        <taxon>Archaea</taxon>
        <taxon>Methanobacteriati</taxon>
        <taxon>Methanobacteriota</taxon>
        <taxon>Stenosarchaea group</taxon>
        <taxon>Halobacteria</taxon>
        <taxon>Halobacteriales</taxon>
        <taxon>Natronoarchaeaceae</taxon>
    </lineage>
</organism>
<protein>
    <recommendedName>
        <fullName evidence="3">DUF3850 domain-containing protein</fullName>
    </recommendedName>
</protein>
<sequence length="195" mass="22013">MPHMWTPDAYSEQIKRREGRHFFHIGATGQDGGSGGGGTDCESVAESDKHLKWKSLAADQLETIFEDPHHRYSMERELAAPKSEKDKRVGDVVLRFEEPDRQFGKGIVAEVQHRNESKDIHGRLLTISTRDIPSFGWIAPILGKIVAYFQKLISVFSLGMPCGPILYRPRGSGSLRRKRTTILTSGAILKSRQRW</sequence>
<name>A0AAV3TDU0_9EURY</name>
<evidence type="ECO:0000313" key="2">
    <source>
        <dbReference type="Proteomes" id="UP001500420"/>
    </source>
</evidence>
<accession>A0AAV3TDU0</accession>
<proteinExistence type="predicted"/>